<feature type="domain" description="C2H2-type" evidence="12">
    <location>
        <begin position="434"/>
        <end position="461"/>
    </location>
</feature>
<dbReference type="OrthoDB" id="654211at2759"/>
<evidence type="ECO:0000256" key="11">
    <source>
        <dbReference type="SAM" id="MobiDB-lite"/>
    </source>
</evidence>
<dbReference type="PANTHER" id="PTHR24388">
    <property type="entry name" value="ZINC FINGER PROTEIN"/>
    <property type="match status" value="1"/>
</dbReference>
<comment type="subcellular location">
    <subcellularLocation>
        <location evidence="1">Nucleus</location>
    </subcellularLocation>
</comment>
<dbReference type="InterPro" id="IPR036236">
    <property type="entry name" value="Znf_C2H2_sf"/>
</dbReference>
<keyword evidence="9" id="KW-0539">Nucleus</keyword>
<accession>A0A8K0EJR7</accession>
<dbReference type="Proteomes" id="UP000838412">
    <property type="component" value="Chromosome 18"/>
</dbReference>
<dbReference type="PROSITE" id="PS00028">
    <property type="entry name" value="ZINC_FINGER_C2H2_1"/>
    <property type="match status" value="4"/>
</dbReference>
<feature type="region of interest" description="Disordered" evidence="11">
    <location>
        <begin position="270"/>
        <end position="300"/>
    </location>
</feature>
<dbReference type="PANTHER" id="PTHR24388:SF54">
    <property type="entry name" value="PROTEIN ESCARGOT"/>
    <property type="match status" value="1"/>
</dbReference>
<evidence type="ECO:0000256" key="4">
    <source>
        <dbReference type="ARBA" id="ARBA00022771"/>
    </source>
</evidence>
<dbReference type="GO" id="GO:0000978">
    <property type="term" value="F:RNA polymerase II cis-regulatory region sequence-specific DNA binding"/>
    <property type="evidence" value="ECO:0007669"/>
    <property type="project" value="TreeGrafter"/>
</dbReference>
<evidence type="ECO:0000256" key="8">
    <source>
        <dbReference type="ARBA" id="ARBA00023163"/>
    </source>
</evidence>
<evidence type="ECO:0000256" key="3">
    <source>
        <dbReference type="ARBA" id="ARBA00022737"/>
    </source>
</evidence>
<dbReference type="SUPFAM" id="SSF57667">
    <property type="entry name" value="beta-beta-alpha zinc fingers"/>
    <property type="match status" value="3"/>
</dbReference>
<feature type="compositionally biased region" description="Acidic residues" evidence="11">
    <location>
        <begin position="282"/>
        <end position="295"/>
    </location>
</feature>
<keyword evidence="3" id="KW-0677">Repeat</keyword>
<dbReference type="InterPro" id="IPR013087">
    <property type="entry name" value="Znf_C2H2_type"/>
</dbReference>
<dbReference type="FunFam" id="3.30.160.60:FF:000557">
    <property type="entry name" value="zinc finger and SCAN domain-containing protein 29"/>
    <property type="match status" value="1"/>
</dbReference>
<feature type="domain" description="C2H2-type" evidence="12">
    <location>
        <begin position="406"/>
        <end position="433"/>
    </location>
</feature>
<keyword evidence="6" id="KW-0805">Transcription regulation</keyword>
<keyword evidence="5" id="KW-0862">Zinc</keyword>
<keyword evidence="4 10" id="KW-0863">Zinc-finger</keyword>
<dbReference type="FunFam" id="3.30.160.60:FF:000630">
    <property type="entry name" value="Zinc finger protein 180"/>
    <property type="match status" value="1"/>
</dbReference>
<dbReference type="EMBL" id="OV696703">
    <property type="protein sequence ID" value="CAH1250859.1"/>
    <property type="molecule type" value="Genomic_DNA"/>
</dbReference>
<name>A0A8K0EJR7_BRALA</name>
<sequence length="535" mass="59129">MSLSDLATKGLCGLCKEVSLSVLPRLYMEEIMIELGRRNIDVRGEGVSKDDLVTILFELMTLEYREIDKMQGVEETAASEDDTLSALPQEENEVIQIEAGVPTTEPLDGQEVHAESPEPASPLDAVSEPEAADNMHEVHTTLVDTNGSCSFRYITTSMEDSNNESVAVTETSISELEEIMDTSTDLGPAGTTDLAPAQLSTVSVTPTKPSVVQPIACTSTDSGLLGNEVRYVAVRPSTIMNLASTSQGQVSTTTVPMVTVVVPRMGQGAGLKEGVMKTEGGMEGEDDDGSNEDVSQEDKEAAQDLVYLSIPANDDSSSQAILKEEGQATASPSDETKKIPVRDRKTKRYPCPHCTEVYYMKHHMDVHIRRKHTGEKPYMCDRCGLRFFEKPKMEDHIRTHTGEKPFKCKVCGRAFKDYSNLNTHRRLHTGVRPYKCKYCSYAANVSGDLVKHERTHTGERPYACETCGRAFADKSAWRRHNKIHTGEKPFRCFCGYSTSRKCNFMTHAKKHPGVTILEGQHNGEEVVFEPVESML</sequence>
<dbReference type="Pfam" id="PF00096">
    <property type="entry name" value="zf-C2H2"/>
    <property type="match status" value="2"/>
</dbReference>
<keyword evidence="8" id="KW-0804">Transcription</keyword>
<feature type="domain" description="C2H2-type" evidence="12">
    <location>
        <begin position="349"/>
        <end position="377"/>
    </location>
</feature>
<evidence type="ECO:0000256" key="7">
    <source>
        <dbReference type="ARBA" id="ARBA00023125"/>
    </source>
</evidence>
<dbReference type="InterPro" id="IPR050527">
    <property type="entry name" value="Snail/Krueppel_Znf"/>
</dbReference>
<evidence type="ECO:0000313" key="14">
    <source>
        <dbReference type="Proteomes" id="UP000838412"/>
    </source>
</evidence>
<evidence type="ECO:0000256" key="1">
    <source>
        <dbReference type="ARBA" id="ARBA00004123"/>
    </source>
</evidence>
<organism evidence="13 14">
    <name type="scientific">Branchiostoma lanceolatum</name>
    <name type="common">Common lancelet</name>
    <name type="synonym">Amphioxus lanceolatum</name>
    <dbReference type="NCBI Taxonomy" id="7740"/>
    <lineage>
        <taxon>Eukaryota</taxon>
        <taxon>Metazoa</taxon>
        <taxon>Chordata</taxon>
        <taxon>Cephalochordata</taxon>
        <taxon>Leptocardii</taxon>
        <taxon>Amphioxiformes</taxon>
        <taxon>Branchiostomatidae</taxon>
        <taxon>Branchiostoma</taxon>
    </lineage>
</organism>
<feature type="domain" description="C2H2-type" evidence="12">
    <location>
        <begin position="462"/>
        <end position="489"/>
    </location>
</feature>
<dbReference type="PROSITE" id="PS50157">
    <property type="entry name" value="ZINC_FINGER_C2H2_2"/>
    <property type="match status" value="5"/>
</dbReference>
<dbReference type="AlphaFoldDB" id="A0A8K0EJR7"/>
<feature type="region of interest" description="Disordered" evidence="11">
    <location>
        <begin position="325"/>
        <end position="344"/>
    </location>
</feature>
<feature type="compositionally biased region" description="Basic and acidic residues" evidence="11">
    <location>
        <begin position="334"/>
        <end position="343"/>
    </location>
</feature>
<keyword evidence="7" id="KW-0238">DNA-binding</keyword>
<evidence type="ECO:0000313" key="13">
    <source>
        <dbReference type="EMBL" id="CAH1250859.1"/>
    </source>
</evidence>
<dbReference type="FunFam" id="3.30.160.60:FF:002343">
    <property type="entry name" value="Zinc finger protein 33A"/>
    <property type="match status" value="1"/>
</dbReference>
<dbReference type="GO" id="GO:0008270">
    <property type="term" value="F:zinc ion binding"/>
    <property type="evidence" value="ECO:0007669"/>
    <property type="project" value="UniProtKB-KW"/>
</dbReference>
<dbReference type="FunFam" id="3.30.160.60:FF:000325">
    <property type="entry name" value="ZFP90 zinc finger protein"/>
    <property type="match status" value="1"/>
</dbReference>
<evidence type="ECO:0000259" key="12">
    <source>
        <dbReference type="PROSITE" id="PS50157"/>
    </source>
</evidence>
<proteinExistence type="predicted"/>
<gene>
    <name evidence="13" type="primary">ZNF782</name>
    <name evidence="13" type="ORF">BLAG_LOCUS11433</name>
</gene>
<feature type="region of interest" description="Disordered" evidence="11">
    <location>
        <begin position="105"/>
        <end position="125"/>
    </location>
</feature>
<reference evidence="13" key="1">
    <citation type="submission" date="2022-01" db="EMBL/GenBank/DDBJ databases">
        <authorList>
            <person name="Braso-Vives M."/>
        </authorList>
    </citation>
    <scope>NUCLEOTIDE SEQUENCE</scope>
</reference>
<protein>
    <submittedName>
        <fullName evidence="13">ZNF782 protein</fullName>
    </submittedName>
</protein>
<dbReference type="Gene3D" id="3.30.160.60">
    <property type="entry name" value="Classic Zinc Finger"/>
    <property type="match status" value="4"/>
</dbReference>
<evidence type="ECO:0000256" key="6">
    <source>
        <dbReference type="ARBA" id="ARBA00023015"/>
    </source>
</evidence>
<evidence type="ECO:0000256" key="2">
    <source>
        <dbReference type="ARBA" id="ARBA00022723"/>
    </source>
</evidence>
<keyword evidence="14" id="KW-1185">Reference proteome</keyword>
<dbReference type="GO" id="GO:0005634">
    <property type="term" value="C:nucleus"/>
    <property type="evidence" value="ECO:0007669"/>
    <property type="project" value="UniProtKB-SubCell"/>
</dbReference>
<evidence type="ECO:0000256" key="10">
    <source>
        <dbReference type="PROSITE-ProRule" id="PRU00042"/>
    </source>
</evidence>
<dbReference type="GO" id="GO:0000981">
    <property type="term" value="F:DNA-binding transcription factor activity, RNA polymerase II-specific"/>
    <property type="evidence" value="ECO:0007669"/>
    <property type="project" value="TreeGrafter"/>
</dbReference>
<evidence type="ECO:0000256" key="9">
    <source>
        <dbReference type="ARBA" id="ARBA00023242"/>
    </source>
</evidence>
<feature type="domain" description="C2H2-type" evidence="12">
    <location>
        <begin position="378"/>
        <end position="405"/>
    </location>
</feature>
<dbReference type="SMART" id="SM00355">
    <property type="entry name" value="ZnF_C2H2"/>
    <property type="match status" value="6"/>
</dbReference>
<keyword evidence="2" id="KW-0479">Metal-binding</keyword>
<evidence type="ECO:0000256" key="5">
    <source>
        <dbReference type="ARBA" id="ARBA00022833"/>
    </source>
</evidence>